<dbReference type="Proteomes" id="UP000244855">
    <property type="component" value="Unassembled WGS sequence"/>
</dbReference>
<dbReference type="GO" id="GO:0008171">
    <property type="term" value="F:O-methyltransferase activity"/>
    <property type="evidence" value="ECO:0007669"/>
    <property type="project" value="InterPro"/>
</dbReference>
<dbReference type="InterPro" id="IPR016461">
    <property type="entry name" value="COMT-like"/>
</dbReference>
<gene>
    <name evidence="5" type="ORF">DM02DRAFT_176129</name>
</gene>
<evidence type="ECO:0000313" key="5">
    <source>
        <dbReference type="EMBL" id="PVI04417.1"/>
    </source>
</evidence>
<sequence>MSTDPPSKETLDLLDSVTSLSDALKSGQQGAREGLLDVCTKLVSHLSHPSEQLLRLYWAQPTHLAVIRLGIDFKLFHALKHVSGQGEGATTADIASHCSGNPDPELVARMLRHLAAMGTVRETGPNTFASTAMTNAYTETAYEDSILFLVDFFQNVHQSTPAYFRENGFQPPKSGVDGLYQYTFNCKGSHLFEHFEKSVPEQGKRFASMMDLWSQGRPRWFDPEFYPVQERLIAGVTQDSEFFLVDVGGGTGHDIEGLKQAFPSDISGKLVLQDRPEIVELAQVDSSIVKQPHDFLTEQPVKGARAYFLHSIIQDWSDEVNTQILKSIVPAMKKGYSKVLINDYVVPDQGAKWPQTALDWELMASLGSRHRTQADHEKLYKGAGLKINGIWRHPHSLDSVIELELA</sequence>
<dbReference type="GO" id="GO:0032259">
    <property type="term" value="P:methylation"/>
    <property type="evidence" value="ECO:0007669"/>
    <property type="project" value="UniProtKB-KW"/>
</dbReference>
<keyword evidence="1 5" id="KW-0489">Methyltransferase</keyword>
<feature type="domain" description="O-methyltransferase C-terminal" evidence="4">
    <location>
        <begin position="244"/>
        <end position="385"/>
    </location>
</feature>
<organism evidence="5 6">
    <name type="scientific">Periconia macrospinosa</name>
    <dbReference type="NCBI Taxonomy" id="97972"/>
    <lineage>
        <taxon>Eukaryota</taxon>
        <taxon>Fungi</taxon>
        <taxon>Dikarya</taxon>
        <taxon>Ascomycota</taxon>
        <taxon>Pezizomycotina</taxon>
        <taxon>Dothideomycetes</taxon>
        <taxon>Pleosporomycetidae</taxon>
        <taxon>Pleosporales</taxon>
        <taxon>Massarineae</taxon>
        <taxon>Periconiaceae</taxon>
        <taxon>Periconia</taxon>
    </lineage>
</organism>
<evidence type="ECO:0000256" key="2">
    <source>
        <dbReference type="ARBA" id="ARBA00022679"/>
    </source>
</evidence>
<name>A0A2V1E1L3_9PLEO</name>
<dbReference type="InterPro" id="IPR036390">
    <property type="entry name" value="WH_DNA-bd_sf"/>
</dbReference>
<dbReference type="Pfam" id="PF00891">
    <property type="entry name" value="Methyltransf_2"/>
    <property type="match status" value="1"/>
</dbReference>
<dbReference type="PANTHER" id="PTHR43712:SF17">
    <property type="entry name" value="O-METHYLTRANSFERASE"/>
    <property type="match status" value="1"/>
</dbReference>
<dbReference type="PANTHER" id="PTHR43712">
    <property type="entry name" value="PUTATIVE (AFU_ORTHOLOGUE AFUA_4G14580)-RELATED"/>
    <property type="match status" value="1"/>
</dbReference>
<dbReference type="EMBL" id="KZ805321">
    <property type="protein sequence ID" value="PVI04417.1"/>
    <property type="molecule type" value="Genomic_DNA"/>
</dbReference>
<dbReference type="Gene3D" id="1.10.10.10">
    <property type="entry name" value="Winged helix-like DNA-binding domain superfamily/Winged helix DNA-binding domain"/>
    <property type="match status" value="1"/>
</dbReference>
<dbReference type="AlphaFoldDB" id="A0A2V1E1L3"/>
<dbReference type="Gene3D" id="3.40.50.150">
    <property type="entry name" value="Vaccinia Virus protein VP39"/>
    <property type="match status" value="1"/>
</dbReference>
<evidence type="ECO:0000259" key="4">
    <source>
        <dbReference type="Pfam" id="PF00891"/>
    </source>
</evidence>
<keyword evidence="6" id="KW-1185">Reference proteome</keyword>
<reference evidence="5 6" key="1">
    <citation type="journal article" date="2018" name="Sci. Rep.">
        <title>Comparative genomics provides insights into the lifestyle and reveals functional heterogeneity of dark septate endophytic fungi.</title>
        <authorList>
            <person name="Knapp D.G."/>
            <person name="Nemeth J.B."/>
            <person name="Barry K."/>
            <person name="Hainaut M."/>
            <person name="Henrissat B."/>
            <person name="Johnson J."/>
            <person name="Kuo A."/>
            <person name="Lim J.H.P."/>
            <person name="Lipzen A."/>
            <person name="Nolan M."/>
            <person name="Ohm R.A."/>
            <person name="Tamas L."/>
            <person name="Grigoriev I.V."/>
            <person name="Spatafora J.W."/>
            <person name="Nagy L.G."/>
            <person name="Kovacs G.M."/>
        </authorList>
    </citation>
    <scope>NUCLEOTIDE SEQUENCE [LARGE SCALE GENOMIC DNA]</scope>
    <source>
        <strain evidence="5 6">DSE2036</strain>
    </source>
</reference>
<keyword evidence="2 5" id="KW-0808">Transferase</keyword>
<dbReference type="SUPFAM" id="SSF53335">
    <property type="entry name" value="S-adenosyl-L-methionine-dependent methyltransferases"/>
    <property type="match status" value="1"/>
</dbReference>
<evidence type="ECO:0000313" key="6">
    <source>
        <dbReference type="Proteomes" id="UP000244855"/>
    </source>
</evidence>
<dbReference type="InterPro" id="IPR001077">
    <property type="entry name" value="COMT_C"/>
</dbReference>
<evidence type="ECO:0000256" key="1">
    <source>
        <dbReference type="ARBA" id="ARBA00022603"/>
    </source>
</evidence>
<protein>
    <submittedName>
        <fullName evidence="5">O-methyltransferase</fullName>
    </submittedName>
</protein>
<proteinExistence type="predicted"/>
<dbReference type="PROSITE" id="PS51683">
    <property type="entry name" value="SAM_OMT_II"/>
    <property type="match status" value="1"/>
</dbReference>
<dbReference type="InterPro" id="IPR029063">
    <property type="entry name" value="SAM-dependent_MTases_sf"/>
</dbReference>
<keyword evidence="3" id="KW-0949">S-adenosyl-L-methionine</keyword>
<dbReference type="SUPFAM" id="SSF46785">
    <property type="entry name" value="Winged helix' DNA-binding domain"/>
    <property type="match status" value="1"/>
</dbReference>
<dbReference type="STRING" id="97972.A0A2V1E1L3"/>
<dbReference type="InterPro" id="IPR036388">
    <property type="entry name" value="WH-like_DNA-bd_sf"/>
</dbReference>
<dbReference type="OrthoDB" id="1606438at2759"/>
<accession>A0A2V1E1L3</accession>
<evidence type="ECO:0000256" key="3">
    <source>
        <dbReference type="ARBA" id="ARBA00022691"/>
    </source>
</evidence>